<evidence type="ECO:0000313" key="3">
    <source>
        <dbReference type="EMBL" id="KAA8515158.1"/>
    </source>
</evidence>
<organism evidence="3 4">
    <name type="scientific">Nyssa sinensis</name>
    <dbReference type="NCBI Taxonomy" id="561372"/>
    <lineage>
        <taxon>Eukaryota</taxon>
        <taxon>Viridiplantae</taxon>
        <taxon>Streptophyta</taxon>
        <taxon>Embryophyta</taxon>
        <taxon>Tracheophyta</taxon>
        <taxon>Spermatophyta</taxon>
        <taxon>Magnoliopsida</taxon>
        <taxon>eudicotyledons</taxon>
        <taxon>Gunneridae</taxon>
        <taxon>Pentapetalae</taxon>
        <taxon>asterids</taxon>
        <taxon>Cornales</taxon>
        <taxon>Nyssaceae</taxon>
        <taxon>Nyssa</taxon>
    </lineage>
</organism>
<feature type="domain" description="Retrovirus-related Pol polyprotein from transposon TNT 1-94-like beta-barrel" evidence="2">
    <location>
        <begin position="41"/>
        <end position="114"/>
    </location>
</feature>
<proteinExistence type="predicted"/>
<accession>A0A5J4ZCA2</accession>
<dbReference type="EMBL" id="CM018052">
    <property type="protein sequence ID" value="KAA8515158.1"/>
    <property type="molecule type" value="Genomic_DNA"/>
</dbReference>
<gene>
    <name evidence="3" type="ORF">F0562_018337</name>
</gene>
<dbReference type="InterPro" id="IPR054722">
    <property type="entry name" value="PolX-like_BBD"/>
</dbReference>
<name>A0A5J4ZCA2_9ASTE</name>
<evidence type="ECO:0000256" key="1">
    <source>
        <dbReference type="SAM" id="MobiDB-lite"/>
    </source>
</evidence>
<dbReference type="AlphaFoldDB" id="A0A5J4ZCA2"/>
<feature type="region of interest" description="Disordered" evidence="1">
    <location>
        <begin position="145"/>
        <end position="171"/>
    </location>
</feature>
<dbReference type="Proteomes" id="UP000325577">
    <property type="component" value="Linkage Group LG9"/>
</dbReference>
<evidence type="ECO:0000313" key="4">
    <source>
        <dbReference type="Proteomes" id="UP000325577"/>
    </source>
</evidence>
<reference evidence="3 4" key="1">
    <citation type="submission" date="2019-09" db="EMBL/GenBank/DDBJ databases">
        <title>A chromosome-level genome assembly of the Chinese tupelo Nyssa sinensis.</title>
        <authorList>
            <person name="Yang X."/>
            <person name="Kang M."/>
            <person name="Yang Y."/>
            <person name="Xiong H."/>
            <person name="Wang M."/>
            <person name="Zhang Z."/>
            <person name="Wang Z."/>
            <person name="Wu H."/>
            <person name="Ma T."/>
            <person name="Liu J."/>
            <person name="Xi Z."/>
        </authorList>
    </citation>
    <scope>NUCLEOTIDE SEQUENCE [LARGE SCALE GENOMIC DNA]</scope>
    <source>
        <strain evidence="3">J267</strain>
        <tissue evidence="3">Leaf</tissue>
    </source>
</reference>
<sequence>MCKYKNKGRQSQQAQVVDADPQEEQLFAASCFSSYDSCNTWLIDSGCTHHMCHNAAMFRDLDETYSSKVKIGNGEYVKVIGKGTIVVKTTSDIKLIPDMLCVLDISQNLLSVGSETRPLNPSTDGRNLTAAFRVIFKNSEVLHSASENEHMNESPYKPQRSSPGGPDPQHH</sequence>
<keyword evidence="4" id="KW-1185">Reference proteome</keyword>
<dbReference type="OrthoDB" id="1712686at2759"/>
<evidence type="ECO:0000259" key="2">
    <source>
        <dbReference type="Pfam" id="PF22936"/>
    </source>
</evidence>
<dbReference type="Pfam" id="PF22936">
    <property type="entry name" value="Pol_BBD"/>
    <property type="match status" value="1"/>
</dbReference>
<protein>
    <recommendedName>
        <fullName evidence="2">Retrovirus-related Pol polyprotein from transposon TNT 1-94-like beta-barrel domain-containing protein</fullName>
    </recommendedName>
</protein>